<evidence type="ECO:0000313" key="7">
    <source>
        <dbReference type="EMBL" id="KAF2549131.1"/>
    </source>
</evidence>
<feature type="domain" description="Beta-Casp" evidence="6">
    <location>
        <begin position="344"/>
        <end position="465"/>
    </location>
</feature>
<dbReference type="PANTHER" id="PTHR46094">
    <property type="entry name" value="INTEGRATOR COMPLEX SUBUNIT 9"/>
    <property type="match status" value="1"/>
</dbReference>
<dbReference type="GO" id="GO:0034472">
    <property type="term" value="P:snRNA 3'-end processing"/>
    <property type="evidence" value="ECO:0007669"/>
    <property type="project" value="TreeGrafter"/>
</dbReference>
<dbReference type="Pfam" id="PF16661">
    <property type="entry name" value="Lactamase_B_6"/>
    <property type="match status" value="1"/>
</dbReference>
<evidence type="ECO:0000259" key="6">
    <source>
        <dbReference type="SMART" id="SM01027"/>
    </source>
</evidence>
<evidence type="ECO:0000256" key="5">
    <source>
        <dbReference type="ARBA" id="ARBA00023242"/>
    </source>
</evidence>
<evidence type="ECO:0000256" key="1">
    <source>
        <dbReference type="ARBA" id="ARBA00004123"/>
    </source>
</evidence>
<dbReference type="SMART" id="SM01027">
    <property type="entry name" value="Beta-Casp"/>
    <property type="match status" value="2"/>
</dbReference>
<proteinExistence type="inferred from homology"/>
<dbReference type="Gene3D" id="3.40.50.10890">
    <property type="match status" value="2"/>
</dbReference>
<dbReference type="InterPro" id="IPR036866">
    <property type="entry name" value="RibonucZ/Hydroxyglut_hydro"/>
</dbReference>
<dbReference type="PANTHER" id="PTHR46094:SF1">
    <property type="entry name" value="INTEGRATOR COMPLEX SUBUNIT 9"/>
    <property type="match status" value="1"/>
</dbReference>
<dbReference type="InterPro" id="IPR022712">
    <property type="entry name" value="Beta_Casp"/>
</dbReference>
<dbReference type="AlphaFoldDB" id="A0A8S9GRF6"/>
<sequence length="980" mass="108870">MELTCLSKGDGFHYPPCHMLNLSGFRILIDCPLDLLAITIFSPVPCDVGIESYGQNDQNPIQKRQKLERQMTPDDLVSAEPWYKTVKTLHLWEASLIDIVLISNPMGFLGLPFLTQNPRFCAKIYMTEATAKIGQLMMEDLVSMHMEFRRLHGPEDSWWTKNLDGEEVPSVLKNLVFGENGDDLGSWMRLYSLDDAKSCMKKVQDVKFSEEVCYNGTLIIKALSSGLDIGACNWLITGPSGSLSYVSDSIFVSHHSKNFDFHGLKGTDVMIYSGFSCLQTAEMTENDCISTISENNDECLAASLLDNEESLGELEKLAFVCSCAAESADAGGSTLITITRVGIVLQLLELMSNSLESSSLKVPIFVISSVAEELLAYANTIPEWLCEQRQEKLISGEPSFGHLKFIKDKKIHLFPAIHSPNLITSWQEPCIVFAPHWSLRLGPSVQLLQRWRGDPKSLLVLEDGISSGLGLLPFRPIAMKILQCSFLSGIRLQKFPTLLSLLKPKIVLVPDVVNQRINLSTVKTKSILSYSENKMLSVGRIAENADVEIMAELATKLSWKKLRQRENFGIARLKGDFVMENGKQRLVSGLDQEESSGKTRPLRHWGTVARETLLDALMKMSVIGSIEHRRVLIASLIHSFFFSLNDVKSCMKKVQDVKFSEEVCYNGTLIIKALSSGLDIGACNWLINGPNGSLSYVSDSIFVSHHSKNFDFHGLKGTDVMIYSGFSCLQSAEMTDSDCISTISENNDERLAASLLDNEDSLGELEKLAYVCSCAAESADAGGSTLITITRVGIVLQLLELMSNSIESSSLKVPIFVISSVAEELLAYANTIPEWLCEQRQEKLISGEPSFDHLKFIKDKKIHLFPAIHSPNLITSWQEPCIVFAPHWSLRLGPSVQLLQRWRGDPKSLLVLEDGISSGLGLLPFRPIAMKILQCSFLSGIRLQKFPTLFSLLKPKIILVTIQFLCFVDSVCIHQSDGIL</sequence>
<comment type="subcellular location">
    <subcellularLocation>
        <location evidence="2">Cytoplasm</location>
    </subcellularLocation>
    <subcellularLocation>
        <location evidence="1">Nucleus</location>
    </subcellularLocation>
</comment>
<dbReference type="EMBL" id="QGKY02001925">
    <property type="protein sequence ID" value="KAF2549131.1"/>
    <property type="molecule type" value="Genomic_DNA"/>
</dbReference>
<accession>A0A8S9GRF6</accession>
<organism evidence="7">
    <name type="scientific">Brassica cretica</name>
    <name type="common">Mustard</name>
    <dbReference type="NCBI Taxonomy" id="69181"/>
    <lineage>
        <taxon>Eukaryota</taxon>
        <taxon>Viridiplantae</taxon>
        <taxon>Streptophyta</taxon>
        <taxon>Embryophyta</taxon>
        <taxon>Tracheophyta</taxon>
        <taxon>Spermatophyta</taxon>
        <taxon>Magnoliopsida</taxon>
        <taxon>eudicotyledons</taxon>
        <taxon>Gunneridae</taxon>
        <taxon>Pentapetalae</taxon>
        <taxon>rosids</taxon>
        <taxon>malvids</taxon>
        <taxon>Brassicales</taxon>
        <taxon>Brassicaceae</taxon>
        <taxon>Brassiceae</taxon>
        <taxon>Brassica</taxon>
    </lineage>
</organism>
<dbReference type="Gene3D" id="3.60.15.10">
    <property type="entry name" value="Ribonuclease Z/Hydroxyacylglutathione hydrolase-like"/>
    <property type="match status" value="2"/>
</dbReference>
<reference evidence="7" key="1">
    <citation type="submission" date="2019-12" db="EMBL/GenBank/DDBJ databases">
        <title>Genome sequencing and annotation of Brassica cretica.</title>
        <authorList>
            <person name="Studholme D.J."/>
            <person name="Sarris P.F."/>
        </authorList>
    </citation>
    <scope>NUCLEOTIDE SEQUENCE</scope>
    <source>
        <strain evidence="7">PFS-102/07</strain>
        <tissue evidence="7">Leaf</tissue>
    </source>
</reference>
<evidence type="ECO:0000256" key="3">
    <source>
        <dbReference type="ARBA" id="ARBA00006861"/>
    </source>
</evidence>
<dbReference type="SUPFAM" id="SSF56281">
    <property type="entry name" value="Metallo-hydrolase/oxidoreductase"/>
    <property type="match status" value="2"/>
</dbReference>
<dbReference type="InterPro" id="IPR027074">
    <property type="entry name" value="Integrator_9su"/>
</dbReference>
<gene>
    <name evidence="7" type="ORF">F2Q70_00023805</name>
</gene>
<keyword evidence="5" id="KW-0539">Nucleus</keyword>
<evidence type="ECO:0000256" key="4">
    <source>
        <dbReference type="ARBA" id="ARBA00022490"/>
    </source>
</evidence>
<comment type="caution">
    <text evidence="7">The sequence shown here is derived from an EMBL/GenBank/DDBJ whole genome shotgun (WGS) entry which is preliminary data.</text>
</comment>
<keyword evidence="4" id="KW-0963">Cytoplasm</keyword>
<protein>
    <recommendedName>
        <fullName evidence="6">Beta-Casp domain-containing protein</fullName>
    </recommendedName>
</protein>
<dbReference type="GO" id="GO:0005737">
    <property type="term" value="C:cytoplasm"/>
    <property type="evidence" value="ECO:0007669"/>
    <property type="project" value="UniProtKB-SubCell"/>
</dbReference>
<feature type="domain" description="Beta-Casp" evidence="6">
    <location>
        <begin position="795"/>
        <end position="916"/>
    </location>
</feature>
<name>A0A8S9GRF6_BRACR</name>
<comment type="similarity">
    <text evidence="3">Belongs to the metallo-beta-lactamase superfamily. RNA-metabolizing metallo-beta-lactamase-like family. INTS9 subfamily.</text>
</comment>
<dbReference type="Pfam" id="PF10996">
    <property type="entry name" value="Beta-Casp"/>
    <property type="match status" value="2"/>
</dbReference>
<dbReference type="InterPro" id="IPR001279">
    <property type="entry name" value="Metallo-B-lactamas"/>
</dbReference>
<dbReference type="GO" id="GO:0032039">
    <property type="term" value="C:integrator complex"/>
    <property type="evidence" value="ECO:0007669"/>
    <property type="project" value="InterPro"/>
</dbReference>
<evidence type="ECO:0000256" key="2">
    <source>
        <dbReference type="ARBA" id="ARBA00004496"/>
    </source>
</evidence>